<evidence type="ECO:0000256" key="9">
    <source>
        <dbReference type="ARBA" id="ARBA00022842"/>
    </source>
</evidence>
<dbReference type="InterPro" id="IPR012340">
    <property type="entry name" value="NA-bd_OB-fold"/>
</dbReference>
<dbReference type="InterPro" id="IPR010994">
    <property type="entry name" value="RuvA_2-like"/>
</dbReference>
<feature type="binding site" evidence="15">
    <location>
        <position position="130"/>
    </location>
    <ligand>
        <name>NAD(+)</name>
        <dbReference type="ChEBI" id="CHEBI:57540"/>
    </ligand>
</feature>
<evidence type="ECO:0000259" key="17">
    <source>
        <dbReference type="SMART" id="SM00532"/>
    </source>
</evidence>
<organism evidence="18 19">
    <name type="scientific">Iodidimonas nitroreducens</name>
    <dbReference type="NCBI Taxonomy" id="1236968"/>
    <lineage>
        <taxon>Bacteria</taxon>
        <taxon>Pseudomonadati</taxon>
        <taxon>Pseudomonadota</taxon>
        <taxon>Alphaproteobacteria</taxon>
        <taxon>Iodidimonadales</taxon>
        <taxon>Iodidimonadaceae</taxon>
        <taxon>Iodidimonas</taxon>
    </lineage>
</organism>
<dbReference type="PROSITE" id="PS01056">
    <property type="entry name" value="DNA_LIGASE_N2"/>
    <property type="match status" value="1"/>
</dbReference>
<dbReference type="InterPro" id="IPR033136">
    <property type="entry name" value="DNA_ligase_CS"/>
</dbReference>
<feature type="binding site" evidence="15">
    <location>
        <position position="153"/>
    </location>
    <ligand>
        <name>NAD(+)</name>
        <dbReference type="ChEBI" id="CHEBI:57540"/>
    </ligand>
</feature>
<dbReference type="SMART" id="SM00532">
    <property type="entry name" value="LIGANc"/>
    <property type="match status" value="1"/>
</dbReference>
<gene>
    <name evidence="15 18" type="primary">ligA</name>
    <name evidence="18" type="ORF">JCM17846_16810</name>
</gene>
<dbReference type="FunFam" id="2.40.50.140:FF:000012">
    <property type="entry name" value="DNA ligase"/>
    <property type="match status" value="1"/>
</dbReference>
<dbReference type="EC" id="6.5.1.2" evidence="2 15"/>
<dbReference type="AlphaFoldDB" id="A0A5A7NA95"/>
<evidence type="ECO:0000256" key="6">
    <source>
        <dbReference type="ARBA" id="ARBA00022723"/>
    </source>
</evidence>
<evidence type="ECO:0000313" key="19">
    <source>
        <dbReference type="Proteomes" id="UP000324996"/>
    </source>
</evidence>
<feature type="binding site" evidence="15">
    <location>
        <begin position="96"/>
        <end position="97"/>
    </location>
    <ligand>
        <name>NAD(+)</name>
        <dbReference type="ChEBI" id="CHEBI:57540"/>
    </ligand>
</feature>
<feature type="domain" description="NAD-dependent DNA ligase N-terminal" evidence="17">
    <location>
        <begin position="18"/>
        <end position="464"/>
    </location>
</feature>
<dbReference type="InterPro" id="IPR013840">
    <property type="entry name" value="DNAligase_N"/>
</dbReference>
<dbReference type="Gene3D" id="2.40.50.140">
    <property type="entry name" value="Nucleic acid-binding proteins"/>
    <property type="match status" value="1"/>
</dbReference>
<keyword evidence="19" id="KW-1185">Reference proteome</keyword>
<dbReference type="NCBIfam" id="NF005932">
    <property type="entry name" value="PRK07956.1"/>
    <property type="match status" value="1"/>
</dbReference>
<dbReference type="Pfam" id="PF01653">
    <property type="entry name" value="DNA_ligase_aden"/>
    <property type="match status" value="1"/>
</dbReference>
<feature type="active site" description="N6-AMP-lysine intermediate" evidence="15">
    <location>
        <position position="132"/>
    </location>
</feature>
<dbReference type="SUPFAM" id="SSF50249">
    <property type="entry name" value="Nucleic acid-binding proteins"/>
    <property type="match status" value="1"/>
</dbReference>
<dbReference type="Gene3D" id="6.20.10.30">
    <property type="match status" value="1"/>
</dbReference>
<dbReference type="InterPro" id="IPR001679">
    <property type="entry name" value="DNA_ligase"/>
</dbReference>
<name>A0A5A7NA95_9PROT</name>
<evidence type="ECO:0000256" key="16">
    <source>
        <dbReference type="RuleBase" id="RU000618"/>
    </source>
</evidence>
<keyword evidence="7 15" id="KW-0227">DNA damage</keyword>
<evidence type="ECO:0000313" key="18">
    <source>
        <dbReference type="EMBL" id="GER03999.1"/>
    </source>
</evidence>
<sequence>MTEDTYAHIPVEKLDDNQARHELARLADEIAHHDALYHKTDRPEITDADYDQLRKRNEKIEARFPDLIRDDSPSKRVGAAPSEAFSKVIHAVPMLSLANAFDSGDIEDFMSRLRRFLMLDASDALVFTGEPKIDGLSASLRYEAGVLVQGATRGDGAVGEDITRNVHEIAAIPKKLKGDHIPEIVEIRGEIYMGKADFLALNDRQIKEGKPAFANPRNAAAGSVRQLDPSVTKARPLGFFAYGWGELSDRPFATQSEALAQFKAWGFAVCEHSETLPDPQAIMAHYGRLAALRADLDYDIDGVVYKVDRLDLQSRLGFISRSPRWAIAYKFPAEEAQTILLAVEWQVGRTGALTPVAKLQPVTVGGVMVRNASLHNSDEIQRLGLRIGDRVTIQRAGDVIPKVIAVIEGGPRDETQAIPIPTYCPICHAEARREGDDVVIRCTGGLTCPAQRVERLRHFVSRDAMDIEGLGKKQIKAFFDGGLIETPADIYTLETRNVTLKIEAMPGWGAQSAANLFAAIAARRTVVLDRFIYALGIHHVGQSTARLLARHWPDFGDLRSLFAGERAAAMEAL</sequence>
<keyword evidence="4 15" id="KW-0436">Ligase</keyword>
<comment type="function">
    <text evidence="1 15">DNA ligase that catalyzes the formation of phosphodiester linkages between 5'-phosphoryl and 3'-hydroxyl groups in double-stranded DNA using NAD as a coenzyme and as the energy source for the reaction. It is essential for DNA replication and repair of damaged DNA.</text>
</comment>
<comment type="similarity">
    <text evidence="14 15">Belongs to the NAD-dependent DNA ligase family. LigA subfamily.</text>
</comment>
<dbReference type="PANTHER" id="PTHR23389">
    <property type="entry name" value="CHROMOSOME TRANSMISSION FIDELITY FACTOR 18"/>
    <property type="match status" value="1"/>
</dbReference>
<keyword evidence="10 15" id="KW-0520">NAD</keyword>
<dbReference type="PIRSF" id="PIRSF001604">
    <property type="entry name" value="LigA"/>
    <property type="match status" value="1"/>
</dbReference>
<evidence type="ECO:0000256" key="13">
    <source>
        <dbReference type="ARBA" id="ARBA00034005"/>
    </source>
</evidence>
<evidence type="ECO:0000256" key="5">
    <source>
        <dbReference type="ARBA" id="ARBA00022705"/>
    </source>
</evidence>
<evidence type="ECO:0000256" key="14">
    <source>
        <dbReference type="ARBA" id="ARBA00060881"/>
    </source>
</evidence>
<keyword evidence="11 15" id="KW-0234">DNA repair</keyword>
<dbReference type="PANTHER" id="PTHR23389:SF9">
    <property type="entry name" value="DNA LIGASE"/>
    <property type="match status" value="1"/>
</dbReference>
<comment type="cofactor">
    <cofactor evidence="15">
        <name>Mg(2+)</name>
        <dbReference type="ChEBI" id="CHEBI:18420"/>
    </cofactor>
    <cofactor evidence="15">
        <name>Mn(2+)</name>
        <dbReference type="ChEBI" id="CHEBI:29035"/>
    </cofactor>
</comment>
<dbReference type="FunFam" id="3.30.470.30:FF:000001">
    <property type="entry name" value="DNA ligase"/>
    <property type="match status" value="1"/>
</dbReference>
<dbReference type="HAMAP" id="MF_01588">
    <property type="entry name" value="DNA_ligase_A"/>
    <property type="match status" value="1"/>
</dbReference>
<keyword evidence="5 15" id="KW-0235">DNA replication</keyword>
<dbReference type="Gene3D" id="1.10.287.610">
    <property type="entry name" value="Helix hairpin bin"/>
    <property type="match status" value="1"/>
</dbReference>
<dbReference type="SUPFAM" id="SSF47781">
    <property type="entry name" value="RuvA domain 2-like"/>
    <property type="match status" value="1"/>
</dbReference>
<evidence type="ECO:0000256" key="3">
    <source>
        <dbReference type="ARBA" id="ARBA00013308"/>
    </source>
</evidence>
<feature type="binding site" evidence="15">
    <location>
        <begin position="47"/>
        <end position="51"/>
    </location>
    <ligand>
        <name>NAD(+)</name>
        <dbReference type="ChEBI" id="CHEBI:57540"/>
    </ligand>
</feature>
<evidence type="ECO:0000256" key="1">
    <source>
        <dbReference type="ARBA" id="ARBA00004067"/>
    </source>
</evidence>
<evidence type="ECO:0000256" key="2">
    <source>
        <dbReference type="ARBA" id="ARBA00012722"/>
    </source>
</evidence>
<evidence type="ECO:0000256" key="12">
    <source>
        <dbReference type="ARBA" id="ARBA00023211"/>
    </source>
</evidence>
<evidence type="ECO:0000256" key="15">
    <source>
        <dbReference type="HAMAP-Rule" id="MF_01588"/>
    </source>
</evidence>
<feature type="binding site" evidence="15">
    <location>
        <position position="306"/>
    </location>
    <ligand>
        <name>NAD(+)</name>
        <dbReference type="ChEBI" id="CHEBI:57540"/>
    </ligand>
</feature>
<dbReference type="GO" id="GO:0005829">
    <property type="term" value="C:cytosol"/>
    <property type="evidence" value="ECO:0007669"/>
    <property type="project" value="TreeGrafter"/>
</dbReference>
<proteinExistence type="inferred from homology"/>
<dbReference type="CDD" id="cd00114">
    <property type="entry name" value="LIGANc"/>
    <property type="match status" value="1"/>
</dbReference>
<evidence type="ECO:0000256" key="8">
    <source>
        <dbReference type="ARBA" id="ARBA00022833"/>
    </source>
</evidence>
<dbReference type="InterPro" id="IPR004149">
    <property type="entry name" value="Znf_DNAligase_C4"/>
</dbReference>
<keyword evidence="6 15" id="KW-0479">Metal-binding</keyword>
<feature type="binding site" evidence="15">
    <location>
        <position position="448"/>
    </location>
    <ligand>
        <name>Zn(2+)</name>
        <dbReference type="ChEBI" id="CHEBI:29105"/>
    </ligand>
</feature>
<dbReference type="Gene3D" id="3.30.470.30">
    <property type="entry name" value="DNA ligase/mRNA capping enzyme"/>
    <property type="match status" value="1"/>
</dbReference>
<dbReference type="RefSeq" id="WP_313980418.1">
    <property type="nucleotide sequence ID" value="NZ_BKCN01000007.1"/>
</dbReference>
<dbReference type="NCBIfam" id="TIGR00575">
    <property type="entry name" value="dnlj"/>
    <property type="match status" value="1"/>
</dbReference>
<dbReference type="Pfam" id="PF03119">
    <property type="entry name" value="DNA_ligase_ZBD"/>
    <property type="match status" value="1"/>
</dbReference>
<dbReference type="Gene3D" id="1.10.150.20">
    <property type="entry name" value="5' to 3' exonuclease, C-terminal subdomain"/>
    <property type="match status" value="2"/>
</dbReference>
<keyword evidence="12 15" id="KW-0464">Manganese</keyword>
<dbReference type="SUPFAM" id="SSF56091">
    <property type="entry name" value="DNA ligase/mRNA capping enzyme, catalytic domain"/>
    <property type="match status" value="1"/>
</dbReference>
<dbReference type="FunFam" id="1.10.150.20:FF:000007">
    <property type="entry name" value="DNA ligase"/>
    <property type="match status" value="1"/>
</dbReference>
<evidence type="ECO:0000256" key="7">
    <source>
        <dbReference type="ARBA" id="ARBA00022763"/>
    </source>
</evidence>
<dbReference type="Proteomes" id="UP000324996">
    <property type="component" value="Unassembled WGS sequence"/>
</dbReference>
<dbReference type="InterPro" id="IPR004150">
    <property type="entry name" value="NAD_DNA_ligase_OB"/>
</dbReference>
<dbReference type="Pfam" id="PF12826">
    <property type="entry name" value="HHH_2"/>
    <property type="match status" value="1"/>
</dbReference>
<dbReference type="PROSITE" id="PS01055">
    <property type="entry name" value="DNA_LIGASE_N1"/>
    <property type="match status" value="1"/>
</dbReference>
<dbReference type="Pfam" id="PF03120">
    <property type="entry name" value="OB_DNA_ligase"/>
    <property type="match status" value="1"/>
</dbReference>
<comment type="caution">
    <text evidence="15">Lacks conserved residue(s) required for the propagation of feature annotation.</text>
</comment>
<evidence type="ECO:0000256" key="10">
    <source>
        <dbReference type="ARBA" id="ARBA00023027"/>
    </source>
</evidence>
<feature type="binding site" evidence="15">
    <location>
        <position position="427"/>
    </location>
    <ligand>
        <name>Zn(2+)</name>
        <dbReference type="ChEBI" id="CHEBI:29105"/>
    </ligand>
</feature>
<feature type="binding site" evidence="15">
    <location>
        <position position="330"/>
    </location>
    <ligand>
        <name>NAD(+)</name>
        <dbReference type="ChEBI" id="CHEBI:57540"/>
    </ligand>
</feature>
<keyword evidence="8 15" id="KW-0862">Zinc</keyword>
<dbReference type="GO" id="GO:0046872">
    <property type="term" value="F:metal ion binding"/>
    <property type="evidence" value="ECO:0007669"/>
    <property type="project" value="UniProtKB-KW"/>
</dbReference>
<dbReference type="InterPro" id="IPR041663">
    <property type="entry name" value="DisA/LigA_HHH"/>
</dbReference>
<comment type="catalytic activity">
    <reaction evidence="13 15 16">
        <text>NAD(+) + (deoxyribonucleotide)n-3'-hydroxyl + 5'-phospho-(deoxyribonucleotide)m = (deoxyribonucleotide)n+m + AMP + beta-nicotinamide D-nucleotide.</text>
        <dbReference type="EC" id="6.5.1.2"/>
    </reaction>
</comment>
<dbReference type="GO" id="GO:0006281">
    <property type="term" value="P:DNA repair"/>
    <property type="evidence" value="ECO:0007669"/>
    <property type="project" value="UniProtKB-KW"/>
</dbReference>
<protein>
    <recommendedName>
        <fullName evidence="3 15">DNA ligase</fullName>
        <ecNumber evidence="2 15">6.5.1.2</ecNumber>
    </recommendedName>
    <alternativeName>
        <fullName evidence="15">Polydeoxyribonucleotide synthase [NAD(+)]</fullName>
    </alternativeName>
</protein>
<dbReference type="GO" id="GO:0006260">
    <property type="term" value="P:DNA replication"/>
    <property type="evidence" value="ECO:0007669"/>
    <property type="project" value="UniProtKB-KW"/>
</dbReference>
<dbReference type="EMBL" id="BKCN01000007">
    <property type="protein sequence ID" value="GER03999.1"/>
    <property type="molecule type" value="Genomic_DNA"/>
</dbReference>
<reference evidence="18 19" key="1">
    <citation type="submission" date="2019-09" db="EMBL/GenBank/DDBJ databases">
        <title>NBRP : Genome information of microbial organism related human and environment.</title>
        <authorList>
            <person name="Hattori M."/>
            <person name="Oshima K."/>
            <person name="Inaba H."/>
            <person name="Suda W."/>
            <person name="Sakamoto M."/>
            <person name="Iino T."/>
            <person name="Kitahara M."/>
            <person name="Oshida Y."/>
            <person name="Iida T."/>
            <person name="Kudo T."/>
            <person name="Itoh T."/>
            <person name="Ohkuma M."/>
        </authorList>
    </citation>
    <scope>NUCLEOTIDE SEQUENCE [LARGE SCALE GENOMIC DNA]</scope>
    <source>
        <strain evidence="18 19">Q-1</strain>
    </source>
</reference>
<dbReference type="InterPro" id="IPR013839">
    <property type="entry name" value="DNAligase_adenylation"/>
</dbReference>
<comment type="caution">
    <text evidence="18">The sequence shown here is derived from an EMBL/GenBank/DDBJ whole genome shotgun (WGS) entry which is preliminary data.</text>
</comment>
<keyword evidence="9 15" id="KW-0460">Magnesium</keyword>
<dbReference type="InterPro" id="IPR018239">
    <property type="entry name" value="DNA_ligase_AS"/>
</dbReference>
<evidence type="ECO:0000256" key="4">
    <source>
        <dbReference type="ARBA" id="ARBA00022598"/>
    </source>
</evidence>
<feature type="binding site" evidence="15">
    <location>
        <position position="190"/>
    </location>
    <ligand>
        <name>NAD(+)</name>
        <dbReference type="ChEBI" id="CHEBI:57540"/>
    </ligand>
</feature>
<feature type="binding site" evidence="15">
    <location>
        <position position="424"/>
    </location>
    <ligand>
        <name>Zn(2+)</name>
        <dbReference type="ChEBI" id="CHEBI:29105"/>
    </ligand>
</feature>
<accession>A0A5A7NA95</accession>
<evidence type="ECO:0000256" key="11">
    <source>
        <dbReference type="ARBA" id="ARBA00023204"/>
    </source>
</evidence>
<dbReference type="GO" id="GO:0003911">
    <property type="term" value="F:DNA ligase (NAD+) activity"/>
    <property type="evidence" value="ECO:0007669"/>
    <property type="project" value="UniProtKB-UniRule"/>
</dbReference>